<feature type="transmembrane region" description="Helical" evidence="1">
    <location>
        <begin position="211"/>
        <end position="234"/>
    </location>
</feature>
<sequence length="339" mass="34090">MATVRRSAYLAVVGVLLVLPVVATFHQARAGAELHDARVGVAAPPIVVEALTGALSSLPGTPIDVVPIGTGALRESAALDRGRQAVADGRLDAVVVLDLTTTSDTLFVTTTRTRPYVDAVADRLAAVSEGFGRTLQLQRVDPDRAAASAWVPGVLAGAWCGIGVLGAVAATLVGGRVDRDGGSSLRRLALLLLTGVVAGLGSGALVDLPGLQPLVTLVAAATGTVAVTGGLVLAAESLLGLPGIAVAVALLVGPTLPLLTGVTPDLLTEPWHAIDRISPPTAAWQVARGAVGHADGSAAPWAMLAAWGVIATVTVLTARAMRPVEVRSATAPLRATGGR</sequence>
<comment type="caution">
    <text evidence="2">The sequence shown here is derived from an EMBL/GenBank/DDBJ whole genome shotgun (WGS) entry which is preliminary data.</text>
</comment>
<accession>A0ABP7I610</accession>
<dbReference type="Proteomes" id="UP001501821">
    <property type="component" value="Unassembled WGS sequence"/>
</dbReference>
<evidence type="ECO:0008006" key="4">
    <source>
        <dbReference type="Google" id="ProtNLM"/>
    </source>
</evidence>
<keyword evidence="1" id="KW-1133">Transmembrane helix</keyword>
<keyword evidence="1" id="KW-0812">Transmembrane</keyword>
<proteinExistence type="predicted"/>
<gene>
    <name evidence="2" type="ORF">GCM10022242_09040</name>
</gene>
<feature type="transmembrane region" description="Helical" evidence="1">
    <location>
        <begin position="149"/>
        <end position="173"/>
    </location>
</feature>
<name>A0ABP7I610_9ACTN</name>
<organism evidence="2 3">
    <name type="scientific">Nocardioides panacisoli</name>
    <dbReference type="NCBI Taxonomy" id="627624"/>
    <lineage>
        <taxon>Bacteria</taxon>
        <taxon>Bacillati</taxon>
        <taxon>Actinomycetota</taxon>
        <taxon>Actinomycetes</taxon>
        <taxon>Propionibacteriales</taxon>
        <taxon>Nocardioidaceae</taxon>
        <taxon>Nocardioides</taxon>
    </lineage>
</organism>
<evidence type="ECO:0000313" key="3">
    <source>
        <dbReference type="Proteomes" id="UP001501821"/>
    </source>
</evidence>
<feature type="transmembrane region" description="Helical" evidence="1">
    <location>
        <begin position="298"/>
        <end position="318"/>
    </location>
</feature>
<protein>
    <recommendedName>
        <fullName evidence="4">ABC transporter permease</fullName>
    </recommendedName>
</protein>
<evidence type="ECO:0000256" key="1">
    <source>
        <dbReference type="SAM" id="Phobius"/>
    </source>
</evidence>
<reference evidence="3" key="1">
    <citation type="journal article" date="2019" name="Int. J. Syst. Evol. Microbiol.">
        <title>The Global Catalogue of Microorganisms (GCM) 10K type strain sequencing project: providing services to taxonomists for standard genome sequencing and annotation.</title>
        <authorList>
            <consortium name="The Broad Institute Genomics Platform"/>
            <consortium name="The Broad Institute Genome Sequencing Center for Infectious Disease"/>
            <person name="Wu L."/>
            <person name="Ma J."/>
        </authorList>
    </citation>
    <scope>NUCLEOTIDE SEQUENCE [LARGE SCALE GENOMIC DNA]</scope>
    <source>
        <strain evidence="3">JCM 16953</strain>
    </source>
</reference>
<keyword evidence="1" id="KW-0472">Membrane</keyword>
<keyword evidence="3" id="KW-1185">Reference proteome</keyword>
<evidence type="ECO:0000313" key="2">
    <source>
        <dbReference type="EMBL" id="GAA3808319.1"/>
    </source>
</evidence>
<dbReference type="EMBL" id="BAABAH010000002">
    <property type="protein sequence ID" value="GAA3808319.1"/>
    <property type="molecule type" value="Genomic_DNA"/>
</dbReference>
<feature type="transmembrane region" description="Helical" evidence="1">
    <location>
        <begin position="185"/>
        <end position="205"/>
    </location>
</feature>
<feature type="transmembrane region" description="Helical" evidence="1">
    <location>
        <begin position="241"/>
        <end position="262"/>
    </location>
</feature>